<name>A0A7C9FTA9_9BACT</name>
<keyword evidence="3" id="KW-1185">Reference proteome</keyword>
<gene>
    <name evidence="2" type="ORF">GBK04_25030</name>
</gene>
<comment type="caution">
    <text evidence="2">The sequence shown here is derived from an EMBL/GenBank/DDBJ whole genome shotgun (WGS) entry which is preliminary data.</text>
</comment>
<accession>A0A7C9FTA9</accession>
<evidence type="ECO:0000313" key="2">
    <source>
        <dbReference type="EMBL" id="MPR36512.1"/>
    </source>
</evidence>
<dbReference type="InterPro" id="IPR004919">
    <property type="entry name" value="GmrSD_N"/>
</dbReference>
<dbReference type="Pfam" id="PF03235">
    <property type="entry name" value="GmrSD_N"/>
    <property type="match status" value="1"/>
</dbReference>
<proteinExistence type="predicted"/>
<evidence type="ECO:0000259" key="1">
    <source>
        <dbReference type="Pfam" id="PF03235"/>
    </source>
</evidence>
<organism evidence="2 3">
    <name type="scientific">Salmonirosea aquatica</name>
    <dbReference type="NCBI Taxonomy" id="2654236"/>
    <lineage>
        <taxon>Bacteria</taxon>
        <taxon>Pseudomonadati</taxon>
        <taxon>Bacteroidota</taxon>
        <taxon>Cytophagia</taxon>
        <taxon>Cytophagales</taxon>
        <taxon>Spirosomataceae</taxon>
        <taxon>Salmonirosea</taxon>
    </lineage>
</organism>
<evidence type="ECO:0000313" key="3">
    <source>
        <dbReference type="Proteomes" id="UP000479293"/>
    </source>
</evidence>
<dbReference type="Proteomes" id="UP000479293">
    <property type="component" value="Unassembled WGS sequence"/>
</dbReference>
<reference evidence="2 3" key="1">
    <citation type="submission" date="2019-10" db="EMBL/GenBank/DDBJ databases">
        <title>Draft Genome Sequence of Cytophagaceae sp. SJW1-29.</title>
        <authorList>
            <person name="Choi A."/>
        </authorList>
    </citation>
    <scope>NUCLEOTIDE SEQUENCE [LARGE SCALE GENOMIC DNA]</scope>
    <source>
        <strain evidence="2 3">SJW1-29</strain>
    </source>
</reference>
<protein>
    <submittedName>
        <fullName evidence="2">DUF262 domain-containing protein</fullName>
    </submittedName>
</protein>
<dbReference type="PANTHER" id="PTHR39639:SF1">
    <property type="entry name" value="DUF262 DOMAIN-CONTAINING PROTEIN"/>
    <property type="match status" value="1"/>
</dbReference>
<dbReference type="AlphaFoldDB" id="A0A7C9FTA9"/>
<sequence length="374" mass="43837">MLQVKQIENLYTIERWYFLRDRIDFDPTYQRKTDIWRLQMKQLFINTILNNYDFPKIYLADFSGGSNSLNENKKQYAVIDGKQRLSTIFGFMENQFVLDATPIYYEDQIIDAKNFDFDKLLNTYPFLVKRFENYIPTVMGVQSDRPEDIFEMFIRLNINLSISGAERRNALPGPVPIVIRKIAIHPFLQESARFVINNKNYNDRGQDLNAAAKILSIELSGGKAVSIKKQDLDAVVNRNIKTDESYFDLFVERANANLNKLNLVFEKNDPLLKSPTQFSAYYLFIKEFFAPENIELLHSFLIAFEKERSYVKKVLRSRGVGQTMFNDEILKEDFLSYNTFIRSPDDKVSIEGMVTLLTKYFEIFKQRGTLQFDV</sequence>
<dbReference type="EMBL" id="WHLY01000002">
    <property type="protein sequence ID" value="MPR36512.1"/>
    <property type="molecule type" value="Genomic_DNA"/>
</dbReference>
<dbReference type="RefSeq" id="WP_152764479.1">
    <property type="nucleotide sequence ID" value="NZ_WHLY01000002.1"/>
</dbReference>
<dbReference type="PANTHER" id="PTHR39639">
    <property type="entry name" value="CHROMOSOME 16, WHOLE GENOME SHOTGUN SEQUENCE"/>
    <property type="match status" value="1"/>
</dbReference>
<feature type="domain" description="GmrSD restriction endonucleases N-terminal" evidence="1">
    <location>
        <begin position="24"/>
        <end position="157"/>
    </location>
</feature>